<feature type="transmembrane region" description="Helical" evidence="8">
    <location>
        <begin position="74"/>
        <end position="93"/>
    </location>
</feature>
<gene>
    <name evidence="9" type="ORF">FVW59_11855</name>
</gene>
<feature type="transmembrane region" description="Helical" evidence="8">
    <location>
        <begin position="133"/>
        <end position="154"/>
    </location>
</feature>
<keyword evidence="7 8" id="KW-0472">Membrane</keyword>
<accession>A0A5C8ZR19</accession>
<evidence type="ECO:0000256" key="3">
    <source>
        <dbReference type="ARBA" id="ARBA00022448"/>
    </source>
</evidence>
<feature type="transmembrane region" description="Helical" evidence="8">
    <location>
        <begin position="293"/>
        <end position="318"/>
    </location>
</feature>
<evidence type="ECO:0000256" key="6">
    <source>
        <dbReference type="ARBA" id="ARBA00022989"/>
    </source>
</evidence>
<feature type="transmembrane region" description="Helical" evidence="8">
    <location>
        <begin position="43"/>
        <end position="62"/>
    </location>
</feature>
<dbReference type="Gene3D" id="1.20.1530.20">
    <property type="match status" value="1"/>
</dbReference>
<feature type="transmembrane region" description="Helical" evidence="8">
    <location>
        <begin position="260"/>
        <end position="281"/>
    </location>
</feature>
<dbReference type="AlphaFoldDB" id="A0A5C8ZR19"/>
<dbReference type="GO" id="GO:0055085">
    <property type="term" value="P:transmembrane transport"/>
    <property type="evidence" value="ECO:0007669"/>
    <property type="project" value="InterPro"/>
</dbReference>
<keyword evidence="6 8" id="KW-1133">Transmembrane helix</keyword>
<name>A0A5C8ZR19_9GAMM</name>
<keyword evidence="5 8" id="KW-0812">Transmembrane</keyword>
<protein>
    <submittedName>
        <fullName evidence="9">AEC family transporter</fullName>
    </submittedName>
</protein>
<dbReference type="EMBL" id="VRYZ01000005">
    <property type="protein sequence ID" value="TXS90908.1"/>
    <property type="molecule type" value="Genomic_DNA"/>
</dbReference>
<evidence type="ECO:0000256" key="7">
    <source>
        <dbReference type="ARBA" id="ARBA00023136"/>
    </source>
</evidence>
<comment type="similarity">
    <text evidence="2">Belongs to the auxin efflux carrier (TC 2.A.69) family.</text>
</comment>
<organism evidence="9 10">
    <name type="scientific">Parahaliea aestuarii</name>
    <dbReference type="NCBI Taxonomy" id="1852021"/>
    <lineage>
        <taxon>Bacteria</taxon>
        <taxon>Pseudomonadati</taxon>
        <taxon>Pseudomonadota</taxon>
        <taxon>Gammaproteobacteria</taxon>
        <taxon>Cellvibrionales</taxon>
        <taxon>Halieaceae</taxon>
        <taxon>Parahaliea</taxon>
    </lineage>
</organism>
<feature type="transmembrane region" description="Helical" evidence="8">
    <location>
        <begin position="207"/>
        <end position="225"/>
    </location>
</feature>
<dbReference type="Proteomes" id="UP000321933">
    <property type="component" value="Unassembled WGS sequence"/>
</dbReference>
<evidence type="ECO:0000256" key="1">
    <source>
        <dbReference type="ARBA" id="ARBA00004651"/>
    </source>
</evidence>
<keyword evidence="4" id="KW-1003">Cell membrane</keyword>
<dbReference type="Pfam" id="PF03547">
    <property type="entry name" value="Mem_trans"/>
    <property type="match status" value="1"/>
</dbReference>
<evidence type="ECO:0000313" key="9">
    <source>
        <dbReference type="EMBL" id="TXS90908.1"/>
    </source>
</evidence>
<dbReference type="PANTHER" id="PTHR36838:SF4">
    <property type="entry name" value="AUXIN EFFLUX CARRIER FAMILY PROTEIN"/>
    <property type="match status" value="1"/>
</dbReference>
<dbReference type="RefSeq" id="WP_148064564.1">
    <property type="nucleotide sequence ID" value="NZ_VRYZ01000005.1"/>
</dbReference>
<feature type="transmembrane region" description="Helical" evidence="8">
    <location>
        <begin position="237"/>
        <end position="254"/>
    </location>
</feature>
<feature type="transmembrane region" description="Helical" evidence="8">
    <location>
        <begin position="6"/>
        <end position="31"/>
    </location>
</feature>
<feature type="transmembrane region" description="Helical" evidence="8">
    <location>
        <begin position="105"/>
        <end position="127"/>
    </location>
</feature>
<evidence type="ECO:0000313" key="10">
    <source>
        <dbReference type="Proteomes" id="UP000321933"/>
    </source>
</evidence>
<feature type="transmembrane region" description="Helical" evidence="8">
    <location>
        <begin position="175"/>
        <end position="195"/>
    </location>
</feature>
<dbReference type="InterPro" id="IPR038770">
    <property type="entry name" value="Na+/solute_symporter_sf"/>
</dbReference>
<sequence>MADSDTLKLIVTALSVSGPTFGWVLLGVVLRRVGVIQQRHVDAISRVAFMAALPVLLFASAALVDYRHLGDARYLAAGVVATFVTLFASLCYCRWRGFSLGDTGVFVQASYRSNLAIVGIALCHAAYGEAGLALATLPLAVMTALYNMLAVALLNATHGGQRSPRAMLLGMLRNPLLIGIGLGVAVSLLALPLPALVPQVSSAISRYFIPLTLVAIGGAIQLNTLHRLGRTTWEAAGWRLCVGPAIGVAVALLMGVRGQALGVIFLLLAAPVAAASFVMVVAARGNSVLAANIIILTTLLCGLTVTLGFSVLVALGLVGELVKPL</sequence>
<keyword evidence="10" id="KW-1185">Reference proteome</keyword>
<comment type="subcellular location">
    <subcellularLocation>
        <location evidence="1">Cell membrane</location>
        <topology evidence="1">Multi-pass membrane protein</topology>
    </subcellularLocation>
</comment>
<comment type="caution">
    <text evidence="9">The sequence shown here is derived from an EMBL/GenBank/DDBJ whole genome shotgun (WGS) entry which is preliminary data.</text>
</comment>
<dbReference type="OrthoDB" id="9786439at2"/>
<evidence type="ECO:0000256" key="5">
    <source>
        <dbReference type="ARBA" id="ARBA00022692"/>
    </source>
</evidence>
<reference evidence="9 10" key="1">
    <citation type="submission" date="2019-08" db="EMBL/GenBank/DDBJ databases">
        <title>Parahaliea maris sp. nov., isolated from the surface seawater.</title>
        <authorList>
            <person name="Liu Y."/>
        </authorList>
    </citation>
    <scope>NUCLEOTIDE SEQUENCE [LARGE SCALE GENOMIC DNA]</scope>
    <source>
        <strain evidence="9 10">S2-26</strain>
    </source>
</reference>
<keyword evidence="3" id="KW-0813">Transport</keyword>
<evidence type="ECO:0000256" key="2">
    <source>
        <dbReference type="ARBA" id="ARBA00010145"/>
    </source>
</evidence>
<evidence type="ECO:0000256" key="8">
    <source>
        <dbReference type="SAM" id="Phobius"/>
    </source>
</evidence>
<evidence type="ECO:0000256" key="4">
    <source>
        <dbReference type="ARBA" id="ARBA00022475"/>
    </source>
</evidence>
<dbReference type="InterPro" id="IPR004776">
    <property type="entry name" value="Mem_transp_PIN-like"/>
</dbReference>
<dbReference type="PANTHER" id="PTHR36838">
    <property type="entry name" value="AUXIN EFFLUX CARRIER FAMILY PROTEIN"/>
    <property type="match status" value="1"/>
</dbReference>
<proteinExistence type="inferred from homology"/>
<dbReference type="GO" id="GO:0005886">
    <property type="term" value="C:plasma membrane"/>
    <property type="evidence" value="ECO:0007669"/>
    <property type="project" value="UniProtKB-SubCell"/>
</dbReference>